<dbReference type="EMBL" id="CAJQZP010000945">
    <property type="protein sequence ID" value="CAG5001571.1"/>
    <property type="molecule type" value="Genomic_DNA"/>
</dbReference>
<protein>
    <submittedName>
        <fullName evidence="1">(apollo) hypothetical protein</fullName>
    </submittedName>
</protein>
<reference evidence="1" key="1">
    <citation type="submission" date="2021-04" db="EMBL/GenBank/DDBJ databases">
        <authorList>
            <person name="Tunstrom K."/>
        </authorList>
    </citation>
    <scope>NUCLEOTIDE SEQUENCE</scope>
</reference>
<name>A0A8S3X4F4_PARAO</name>
<sequence>MWNPGNKPVPQEFIDVLLDEEELDIDEDHGELVEEYDAEEILNIPVDTKRASGSPQCPTVEMSGEVHVLDVPAPEPAPEVPGEVHVLDVPASFQRCLEKCMYLMCLLQRCLEKCMYLMCLLQSLLQAPYPASGWK</sequence>
<keyword evidence="2" id="KW-1185">Reference proteome</keyword>
<gene>
    <name evidence="1" type="ORF">PAPOLLO_LOCUS13937</name>
</gene>
<organism evidence="1 2">
    <name type="scientific">Parnassius apollo</name>
    <name type="common">Apollo butterfly</name>
    <name type="synonym">Papilio apollo</name>
    <dbReference type="NCBI Taxonomy" id="110799"/>
    <lineage>
        <taxon>Eukaryota</taxon>
        <taxon>Metazoa</taxon>
        <taxon>Ecdysozoa</taxon>
        <taxon>Arthropoda</taxon>
        <taxon>Hexapoda</taxon>
        <taxon>Insecta</taxon>
        <taxon>Pterygota</taxon>
        <taxon>Neoptera</taxon>
        <taxon>Endopterygota</taxon>
        <taxon>Lepidoptera</taxon>
        <taxon>Glossata</taxon>
        <taxon>Ditrysia</taxon>
        <taxon>Papilionoidea</taxon>
        <taxon>Papilionidae</taxon>
        <taxon>Parnassiinae</taxon>
        <taxon>Parnassini</taxon>
        <taxon>Parnassius</taxon>
        <taxon>Parnassius</taxon>
    </lineage>
</organism>
<dbReference type="Proteomes" id="UP000691718">
    <property type="component" value="Unassembled WGS sequence"/>
</dbReference>
<comment type="caution">
    <text evidence="1">The sequence shown here is derived from an EMBL/GenBank/DDBJ whole genome shotgun (WGS) entry which is preliminary data.</text>
</comment>
<dbReference type="AlphaFoldDB" id="A0A8S3X4F4"/>
<proteinExistence type="predicted"/>
<evidence type="ECO:0000313" key="2">
    <source>
        <dbReference type="Proteomes" id="UP000691718"/>
    </source>
</evidence>
<accession>A0A8S3X4F4</accession>
<evidence type="ECO:0000313" key="1">
    <source>
        <dbReference type="EMBL" id="CAG5001571.1"/>
    </source>
</evidence>